<dbReference type="InterPro" id="IPR006530">
    <property type="entry name" value="YD"/>
</dbReference>
<reference evidence="1" key="2">
    <citation type="submission" date="2021-01" db="EMBL/GenBank/DDBJ databases">
        <authorList>
            <person name="Yu Y."/>
        </authorList>
    </citation>
    <scope>NUCLEOTIDE SEQUENCE</scope>
    <source>
        <strain evidence="1">As-5</strain>
        <strain evidence="2">As-6</strain>
    </source>
</reference>
<dbReference type="NCBIfam" id="TIGR01643">
    <property type="entry name" value="YD_repeat_2x"/>
    <property type="match status" value="1"/>
</dbReference>
<name>A0AAW4GHD8_9GAMM</name>
<evidence type="ECO:0000313" key="1">
    <source>
        <dbReference type="EMBL" id="MBM9913929.1"/>
    </source>
</evidence>
<evidence type="ECO:0000313" key="4">
    <source>
        <dbReference type="Proteomes" id="UP000784064"/>
    </source>
</evidence>
<comment type="caution">
    <text evidence="1">The sequence shown here is derived from an EMBL/GenBank/DDBJ whole genome shotgun (WGS) entry which is preliminary data.</text>
</comment>
<dbReference type="Pfam" id="PF05593">
    <property type="entry name" value="RHS_repeat"/>
    <property type="match status" value="1"/>
</dbReference>
<dbReference type="RefSeq" id="WP_205404895.1">
    <property type="nucleotide sequence ID" value="NZ_JAFFTA010000017.1"/>
</dbReference>
<keyword evidence="3" id="KW-1185">Reference proteome</keyword>
<organism evidence="1 4">
    <name type="scientific">Stenotrophomonas lactitubi</name>
    <dbReference type="NCBI Taxonomy" id="2045214"/>
    <lineage>
        <taxon>Bacteria</taxon>
        <taxon>Pseudomonadati</taxon>
        <taxon>Pseudomonadota</taxon>
        <taxon>Gammaproteobacteria</taxon>
        <taxon>Lysobacterales</taxon>
        <taxon>Lysobacteraceae</taxon>
        <taxon>Stenotrophomonas</taxon>
    </lineage>
</organism>
<protein>
    <submittedName>
        <fullName evidence="1">RHS repeat protein</fullName>
    </submittedName>
</protein>
<accession>A0AAW4GHD8</accession>
<evidence type="ECO:0000313" key="2">
    <source>
        <dbReference type="EMBL" id="MBM9938906.1"/>
    </source>
</evidence>
<dbReference type="EMBL" id="JAFFTA010000017">
    <property type="protein sequence ID" value="MBM9913929.1"/>
    <property type="molecule type" value="Genomic_DNA"/>
</dbReference>
<dbReference type="Proteomes" id="UP000749453">
    <property type="component" value="Unassembled WGS sequence"/>
</dbReference>
<dbReference type="Gene3D" id="2.180.10.10">
    <property type="entry name" value="RHS repeat-associated core"/>
    <property type="match status" value="1"/>
</dbReference>
<dbReference type="EMBL" id="JAFFTB010000021">
    <property type="protein sequence ID" value="MBM9938906.1"/>
    <property type="molecule type" value="Genomic_DNA"/>
</dbReference>
<dbReference type="Proteomes" id="UP000784064">
    <property type="component" value="Unassembled WGS sequence"/>
</dbReference>
<dbReference type="AlphaFoldDB" id="A0AAW4GHD8"/>
<dbReference type="InterPro" id="IPR031325">
    <property type="entry name" value="RHS_repeat"/>
</dbReference>
<reference evidence="3" key="1">
    <citation type="submission" date="2021-01" db="EMBL/GenBank/DDBJ databases">
        <title>Stenotrophomonas maltophilia.</title>
        <authorList>
            <person name="Yu Y."/>
        </authorList>
    </citation>
    <scope>NUCLEOTIDE SEQUENCE [LARGE SCALE GENOMIC DNA]</scope>
    <source>
        <strain evidence="3">As-6</strain>
    </source>
</reference>
<evidence type="ECO:0000313" key="3">
    <source>
        <dbReference type="Proteomes" id="UP000749453"/>
    </source>
</evidence>
<gene>
    <name evidence="1" type="ORF">JJW18_10630</name>
    <name evidence="2" type="ORF">JJW19_12220</name>
</gene>
<proteinExistence type="predicted"/>
<sequence length="812" mass="89455">MRAFLTSARSGERAESAKLHEQVVHSRQGNIMGCKGWWLAPVLLCFAARSVSAQEFVEVESEYANRIGKAQQLGKLDAGAFGESISLFNGQLSFSVTDIAIPGNAGPPVALSRKRTISERYLYQDSKPGDLAGFYDWDIDVPHLEGVFSARGWVVGPDNDASRFQRCSQQKRPYIGEGGISYYPETVFWNGYGLNLPGQGSAQMLVASAGIPMPADGQNYPWVTAGNVRVRCLPQTENGEPGEAFLAVTPDGTKYYLNWVVTREMTRMNYKDNPLAPTRSLSRTHVFFMATRVEDRFGNWVNYGYNGDKLTSITSSDGRAITLGYSGDRITSASANGRTWTYQYREPGVLGSRIDGGLAAVVLPDGTRWTYTVSGTLRPPNFGPTPEGSECDPRMGTVYGPYSYAVGHPAGAVSTYSLAYRYFYRATDISPCSSPEQTPYIGVWNLQQRTISGSGLPSMTTTYGFQDGFSAEGRWTTVTEPDGSVTSYLFGVRPRVDEGKVLETRTANAAGVTLQGVKYQYLSKEEAAGQFIPLVGQSLSIMTPTEGLIEPQKQVVTTREATAYTERVDLFDLFARPVQTYRGSDLGVAKDRVVFHDDLANWTLGQKERVEDVDTGIEQQRTEFNAQSLPQSIWVFGKLRQTLAYDSLGNLTQVVDGNGNATQLQDYKRGTPRRILYADGTSISATVDDNGWLLSRTDETAATTSYGYDAAGRLALIQYPGGDSVAWNDSIISYQRTTGSERGLAAGHWRRTESTGNARRITWHDALMRPVLTEEYDATNRSSTLRQVITSYDHAGRTIFQSYPGRYRVEGP</sequence>